<dbReference type="Gene3D" id="2.60.120.10">
    <property type="entry name" value="Jelly Rolls"/>
    <property type="match status" value="1"/>
</dbReference>
<feature type="region of interest" description="Disordered" evidence="1">
    <location>
        <begin position="1"/>
        <end position="22"/>
    </location>
</feature>
<dbReference type="RefSeq" id="WP_380201120.1">
    <property type="nucleotide sequence ID" value="NZ_JBHTEK010000001.1"/>
</dbReference>
<dbReference type="CDD" id="cd02230">
    <property type="entry name" value="cupin_HP0902-like"/>
    <property type="match status" value="1"/>
</dbReference>
<sequence>MEIANGSLLTGTHTRPDDANTSVLLKRDGHRVLRKRFEPGQGMAPHHAPHDVLAVVLSGEMRITVAGEPNNYVAGDYVVFPAGTEHSLECVQAAQVLIYL</sequence>
<dbReference type="EMBL" id="JBHTEK010000001">
    <property type="protein sequence ID" value="MFC7666967.1"/>
    <property type="molecule type" value="Genomic_DNA"/>
</dbReference>
<reference evidence="4" key="1">
    <citation type="journal article" date="2019" name="Int. J. Syst. Evol. Microbiol.">
        <title>The Global Catalogue of Microorganisms (GCM) 10K type strain sequencing project: providing services to taxonomists for standard genome sequencing and annotation.</title>
        <authorList>
            <consortium name="The Broad Institute Genomics Platform"/>
            <consortium name="The Broad Institute Genome Sequencing Center for Infectious Disease"/>
            <person name="Wu L."/>
            <person name="Ma J."/>
        </authorList>
    </citation>
    <scope>NUCLEOTIDE SEQUENCE [LARGE SCALE GENOMIC DNA]</scope>
    <source>
        <strain evidence="4">JCM 19635</strain>
    </source>
</reference>
<dbReference type="InterPro" id="IPR014710">
    <property type="entry name" value="RmlC-like_jellyroll"/>
</dbReference>
<name>A0ABW2U3H4_9BACT</name>
<organism evidence="3 4">
    <name type="scientific">Hymenobacter humi</name>
    <dbReference type="NCBI Taxonomy" id="1411620"/>
    <lineage>
        <taxon>Bacteria</taxon>
        <taxon>Pseudomonadati</taxon>
        <taxon>Bacteroidota</taxon>
        <taxon>Cytophagia</taxon>
        <taxon>Cytophagales</taxon>
        <taxon>Hymenobacteraceae</taxon>
        <taxon>Hymenobacter</taxon>
    </lineage>
</organism>
<dbReference type="Pfam" id="PF07883">
    <property type="entry name" value="Cupin_2"/>
    <property type="match status" value="1"/>
</dbReference>
<keyword evidence="4" id="KW-1185">Reference proteome</keyword>
<comment type="caution">
    <text evidence="3">The sequence shown here is derived from an EMBL/GenBank/DDBJ whole genome shotgun (WGS) entry which is preliminary data.</text>
</comment>
<proteinExistence type="predicted"/>
<evidence type="ECO:0000256" key="1">
    <source>
        <dbReference type="SAM" id="MobiDB-lite"/>
    </source>
</evidence>
<protein>
    <submittedName>
        <fullName evidence="3">Cupin domain-containing protein</fullName>
    </submittedName>
</protein>
<gene>
    <name evidence="3" type="ORF">ACFQT0_05690</name>
</gene>
<accession>A0ABW2U3H4</accession>
<evidence type="ECO:0000313" key="3">
    <source>
        <dbReference type="EMBL" id="MFC7666967.1"/>
    </source>
</evidence>
<evidence type="ECO:0000313" key="4">
    <source>
        <dbReference type="Proteomes" id="UP001596513"/>
    </source>
</evidence>
<dbReference type="Proteomes" id="UP001596513">
    <property type="component" value="Unassembled WGS sequence"/>
</dbReference>
<feature type="compositionally biased region" description="Polar residues" evidence="1">
    <location>
        <begin position="7"/>
        <end position="22"/>
    </location>
</feature>
<dbReference type="InterPro" id="IPR013096">
    <property type="entry name" value="Cupin_2"/>
</dbReference>
<feature type="domain" description="Cupin type-2" evidence="2">
    <location>
        <begin position="36"/>
        <end position="92"/>
    </location>
</feature>
<dbReference type="SUPFAM" id="SSF51182">
    <property type="entry name" value="RmlC-like cupins"/>
    <property type="match status" value="1"/>
</dbReference>
<dbReference type="InterPro" id="IPR011051">
    <property type="entry name" value="RmlC_Cupin_sf"/>
</dbReference>
<evidence type="ECO:0000259" key="2">
    <source>
        <dbReference type="Pfam" id="PF07883"/>
    </source>
</evidence>